<feature type="compositionally biased region" description="Basic residues" evidence="1">
    <location>
        <begin position="524"/>
        <end position="538"/>
    </location>
</feature>
<keyword evidence="4" id="KW-1185">Reference proteome</keyword>
<evidence type="ECO:0000313" key="3">
    <source>
        <dbReference type="EMBL" id="KIY51445.1"/>
    </source>
</evidence>
<feature type="compositionally biased region" description="Polar residues" evidence="1">
    <location>
        <begin position="132"/>
        <end position="153"/>
    </location>
</feature>
<gene>
    <name evidence="3" type="ORF">FISHEDRAFT_70679</name>
    <name evidence="2" type="ORF">FISHEDRAFT_72204</name>
</gene>
<feature type="compositionally biased region" description="Basic and acidic residues" evidence="1">
    <location>
        <begin position="56"/>
        <end position="79"/>
    </location>
</feature>
<feature type="region of interest" description="Disordered" evidence="1">
    <location>
        <begin position="1"/>
        <end position="205"/>
    </location>
</feature>
<dbReference type="Proteomes" id="UP000054144">
    <property type="component" value="Unassembled WGS sequence"/>
</dbReference>
<feature type="compositionally biased region" description="Polar residues" evidence="1">
    <location>
        <begin position="102"/>
        <end position="111"/>
    </location>
</feature>
<evidence type="ECO:0000256" key="1">
    <source>
        <dbReference type="SAM" id="MobiDB-lite"/>
    </source>
</evidence>
<dbReference type="EMBL" id="KN881696">
    <property type="protein sequence ID" value="KIY49978.1"/>
    <property type="molecule type" value="Genomic_DNA"/>
</dbReference>
<feature type="region of interest" description="Disordered" evidence="1">
    <location>
        <begin position="509"/>
        <end position="553"/>
    </location>
</feature>
<accession>A0A0D7AHU9</accession>
<proteinExistence type="predicted"/>
<organism evidence="3 4">
    <name type="scientific">Fistulina hepatica ATCC 64428</name>
    <dbReference type="NCBI Taxonomy" id="1128425"/>
    <lineage>
        <taxon>Eukaryota</taxon>
        <taxon>Fungi</taxon>
        <taxon>Dikarya</taxon>
        <taxon>Basidiomycota</taxon>
        <taxon>Agaricomycotina</taxon>
        <taxon>Agaricomycetes</taxon>
        <taxon>Agaricomycetidae</taxon>
        <taxon>Agaricales</taxon>
        <taxon>Fistulinaceae</taxon>
        <taxon>Fistulina</taxon>
    </lineage>
</organism>
<feature type="compositionally biased region" description="Low complexity" evidence="1">
    <location>
        <begin position="194"/>
        <end position="205"/>
    </location>
</feature>
<dbReference type="EMBL" id="KN881650">
    <property type="protein sequence ID" value="KIY51445.1"/>
    <property type="molecule type" value="Genomic_DNA"/>
</dbReference>
<name>A0A0D7AHU9_9AGAR</name>
<evidence type="ECO:0000313" key="4">
    <source>
        <dbReference type="Proteomes" id="UP000054144"/>
    </source>
</evidence>
<protein>
    <submittedName>
        <fullName evidence="3">Uncharacterized protein</fullName>
    </submittedName>
</protein>
<evidence type="ECO:0000313" key="2">
    <source>
        <dbReference type="EMBL" id="KIY49978.1"/>
    </source>
</evidence>
<dbReference type="OrthoDB" id="2755229at2759"/>
<sequence length="553" mass="61645">MENGRVRGQLSCPSTPSIPSKLDTPEGNRPTTPPPRQTGGEAPWTPSKQWTKKSRKEAGKAAEEAHVLNHRDYEDETGRRKTPHRGSPLASMVAATAGEQGTAMQPSTQTEDPAAPSEHAAAHAERREQGELPSQTEGTPNEGSAQNGTTVSPGSPMELTEEIPPFVFPEPMDPTEFPTLTDENPHLQVSQRWPSPTKTPTNWTTPFTQAVWPRAVFSTETLLRNVCEKHRVDIEDAQTETLLAIFFGAGPANNAKHPDQVKRLLEVLETLQSDLDKTHEGEEGYAEVDDAIDAELAEPKRKSEGDREQRPFNSPWIVILKIARAEVRNFLVHRQTMAWDKTLTAHFVTLDLSVKSWVIAHLQCNAVKDTVTARMRMLASIKKALWADKVYRKTVDIITSPSADFIGNLDERVYESTRTLDLVYVAYMATTGERAGKQINLYILLGKPLTSDPDLHKRWVDAIRKGNLRVGIQTVRTREVYTDCEWCKSPMHPTEACAYFTVNDWYGPRQQDSPIRGQQSTRGGRSRGRGRGGTRGRGARGGNWGNRFDALDM</sequence>
<reference evidence="3 4" key="1">
    <citation type="journal article" date="2015" name="Fungal Genet. Biol.">
        <title>Evolution of novel wood decay mechanisms in Agaricales revealed by the genome sequences of Fistulina hepatica and Cylindrobasidium torrendii.</title>
        <authorList>
            <person name="Floudas D."/>
            <person name="Held B.W."/>
            <person name="Riley R."/>
            <person name="Nagy L.G."/>
            <person name="Koehler G."/>
            <person name="Ransdell A.S."/>
            <person name="Younus H."/>
            <person name="Chow J."/>
            <person name="Chiniquy J."/>
            <person name="Lipzen A."/>
            <person name="Tritt A."/>
            <person name="Sun H."/>
            <person name="Haridas S."/>
            <person name="LaButti K."/>
            <person name="Ohm R.A."/>
            <person name="Kues U."/>
            <person name="Blanchette R.A."/>
            <person name="Grigoriev I.V."/>
            <person name="Minto R.E."/>
            <person name="Hibbett D.S."/>
        </authorList>
    </citation>
    <scope>NUCLEOTIDE SEQUENCE [LARGE SCALE GENOMIC DNA]</scope>
    <source>
        <strain evidence="3 4">ATCC 64428</strain>
    </source>
</reference>
<dbReference type="AlphaFoldDB" id="A0A0D7AHU9"/>
<feature type="compositionally biased region" description="Basic and acidic residues" evidence="1">
    <location>
        <begin position="120"/>
        <end position="130"/>
    </location>
</feature>